<keyword evidence="9" id="KW-1185">Reference proteome</keyword>
<dbReference type="RefSeq" id="WP_196927184.1">
    <property type="nucleotide sequence ID" value="NZ_JADOTX010000001.1"/>
</dbReference>
<dbReference type="InterPro" id="IPR036390">
    <property type="entry name" value="WH_DNA-bd_sf"/>
</dbReference>
<evidence type="ECO:0000256" key="2">
    <source>
        <dbReference type="ARBA" id="ARBA00023125"/>
    </source>
</evidence>
<evidence type="ECO:0000259" key="7">
    <source>
        <dbReference type="PROSITE" id="PS50977"/>
    </source>
</evidence>
<dbReference type="Gene3D" id="1.10.357.10">
    <property type="entry name" value="Tetracycline Repressor, domain 2"/>
    <property type="match status" value="1"/>
</dbReference>
<dbReference type="PANTHER" id="PTHR44846">
    <property type="entry name" value="MANNOSYL-D-GLYCERATE TRANSPORT/METABOLISM SYSTEM REPRESSOR MNGR-RELATED"/>
    <property type="match status" value="1"/>
</dbReference>
<gene>
    <name evidence="8" type="ORF">IW248_002601</name>
</gene>
<dbReference type="PANTHER" id="PTHR44846:SF17">
    <property type="entry name" value="GNTR-FAMILY TRANSCRIPTIONAL REGULATOR"/>
    <property type="match status" value="1"/>
</dbReference>
<dbReference type="PROSITE" id="PS50977">
    <property type="entry name" value="HTH_TETR_2"/>
    <property type="match status" value="1"/>
</dbReference>
<dbReference type="Pfam" id="PF00392">
    <property type="entry name" value="GntR"/>
    <property type="match status" value="1"/>
</dbReference>
<dbReference type="InterPro" id="IPR000524">
    <property type="entry name" value="Tscrpt_reg_HTH_GntR"/>
</dbReference>
<name>A0ABS0JH24_9ACTN</name>
<dbReference type="Gene3D" id="1.10.10.10">
    <property type="entry name" value="Winged helix-like DNA-binding domain superfamily/Winged helix DNA-binding domain"/>
    <property type="match status" value="1"/>
</dbReference>
<keyword evidence="3" id="KW-0804">Transcription</keyword>
<dbReference type="InterPro" id="IPR036388">
    <property type="entry name" value="WH-like_DNA-bd_sf"/>
</dbReference>
<dbReference type="SUPFAM" id="SSF46689">
    <property type="entry name" value="Homeodomain-like"/>
    <property type="match status" value="1"/>
</dbReference>
<comment type="caution">
    <text evidence="8">The sequence shown here is derived from an EMBL/GenBank/DDBJ whole genome shotgun (WGS) entry which is preliminary data.</text>
</comment>
<evidence type="ECO:0000256" key="1">
    <source>
        <dbReference type="ARBA" id="ARBA00023015"/>
    </source>
</evidence>
<feature type="region of interest" description="Disordered" evidence="5">
    <location>
        <begin position="115"/>
        <end position="135"/>
    </location>
</feature>
<keyword evidence="2 4" id="KW-0238">DNA-binding</keyword>
<dbReference type="Proteomes" id="UP000614915">
    <property type="component" value="Unassembled WGS sequence"/>
</dbReference>
<dbReference type="GO" id="GO:0003677">
    <property type="term" value="F:DNA binding"/>
    <property type="evidence" value="ECO:0007669"/>
    <property type="project" value="UniProtKB-KW"/>
</dbReference>
<reference evidence="8 9" key="1">
    <citation type="submission" date="2020-11" db="EMBL/GenBank/DDBJ databases">
        <title>Sequencing the genomes of 1000 actinobacteria strains.</title>
        <authorList>
            <person name="Klenk H.-P."/>
        </authorList>
    </citation>
    <scope>NUCLEOTIDE SEQUENCE [LARGE SCALE GENOMIC DNA]</scope>
    <source>
        <strain evidence="8 9">DSM 101692</strain>
    </source>
</reference>
<dbReference type="EMBL" id="JADOTX010000001">
    <property type="protein sequence ID" value="MBG6066314.1"/>
    <property type="molecule type" value="Genomic_DNA"/>
</dbReference>
<evidence type="ECO:0000256" key="4">
    <source>
        <dbReference type="PROSITE-ProRule" id="PRU00335"/>
    </source>
</evidence>
<dbReference type="SUPFAM" id="SSF48498">
    <property type="entry name" value="Tetracyclin repressor-like, C-terminal domain"/>
    <property type="match status" value="1"/>
</dbReference>
<dbReference type="Gene3D" id="1.10.10.60">
    <property type="entry name" value="Homeodomain-like"/>
    <property type="match status" value="1"/>
</dbReference>
<dbReference type="PROSITE" id="PS50949">
    <property type="entry name" value="HTH_GNTR"/>
    <property type="match status" value="1"/>
</dbReference>
<evidence type="ECO:0000313" key="8">
    <source>
        <dbReference type="EMBL" id="MBG6066314.1"/>
    </source>
</evidence>
<evidence type="ECO:0000256" key="5">
    <source>
        <dbReference type="SAM" id="MobiDB-lite"/>
    </source>
</evidence>
<feature type="domain" description="HTH tetR-type" evidence="7">
    <location>
        <begin position="138"/>
        <end position="198"/>
    </location>
</feature>
<accession>A0ABS0JH24</accession>
<dbReference type="CDD" id="cd07377">
    <property type="entry name" value="WHTH_GntR"/>
    <property type="match status" value="1"/>
</dbReference>
<dbReference type="InterPro" id="IPR009057">
    <property type="entry name" value="Homeodomain-like_sf"/>
</dbReference>
<dbReference type="InterPro" id="IPR004111">
    <property type="entry name" value="Repressor_TetR_C"/>
</dbReference>
<dbReference type="InterPro" id="IPR036271">
    <property type="entry name" value="Tet_transcr_reg_TetR-rel_C_sf"/>
</dbReference>
<dbReference type="InterPro" id="IPR050679">
    <property type="entry name" value="Bact_HTH_transcr_reg"/>
</dbReference>
<evidence type="ECO:0000259" key="6">
    <source>
        <dbReference type="PROSITE" id="PS50949"/>
    </source>
</evidence>
<dbReference type="SMART" id="SM00345">
    <property type="entry name" value="HTH_GNTR"/>
    <property type="match status" value="1"/>
</dbReference>
<evidence type="ECO:0000256" key="3">
    <source>
        <dbReference type="ARBA" id="ARBA00023163"/>
    </source>
</evidence>
<keyword evidence="1" id="KW-0805">Transcription regulation</keyword>
<organism evidence="8 9">
    <name type="scientific">Micromonospora ureilytica</name>
    <dbReference type="NCBI Taxonomy" id="709868"/>
    <lineage>
        <taxon>Bacteria</taxon>
        <taxon>Bacillati</taxon>
        <taxon>Actinomycetota</taxon>
        <taxon>Actinomycetes</taxon>
        <taxon>Micromonosporales</taxon>
        <taxon>Micromonosporaceae</taxon>
        <taxon>Micromonospora</taxon>
    </lineage>
</organism>
<dbReference type="Pfam" id="PF00440">
    <property type="entry name" value="TetR_N"/>
    <property type="match status" value="1"/>
</dbReference>
<proteinExistence type="predicted"/>
<sequence>MKSSLCRLVRQSKCASRRKIDLVQFSRTTTSPVDRRVAMPSPPRPDPPYRRIVEEIRGRILAGDLRPGDRIPSVRQIAQRWGVAVATATRAMATLRDSGLVETTVGSGTVVSSHIRRRHSVSPATSQRPRQAGAFRQPLGRMHVLRAAIAIADVEGLDAVSMRRLAVDLGVGPMSLYRHVANKDELVTQMADEVFGESELPDPGPPGWRAKLELVAHQQWELCRRHLWLPRAVSFTRPALVPNMMAHTEWILRALDGLELPLTTRIREALTLHGLVATVALSMAAEIESEQETGVTLDGWLLAQQKRANQTLDSGKFPLLATIPTETASDLNGLFEYGLARHLDGFATLVEGHA</sequence>
<protein>
    <submittedName>
        <fullName evidence="8">DNA-binding transcriptional regulator YhcF (GntR family)</fullName>
    </submittedName>
</protein>
<dbReference type="InterPro" id="IPR001647">
    <property type="entry name" value="HTH_TetR"/>
</dbReference>
<evidence type="ECO:0000313" key="9">
    <source>
        <dbReference type="Proteomes" id="UP000614915"/>
    </source>
</evidence>
<feature type="DNA-binding region" description="H-T-H motif" evidence="4">
    <location>
        <begin position="161"/>
        <end position="180"/>
    </location>
</feature>
<dbReference type="Pfam" id="PF02909">
    <property type="entry name" value="TetR_C_1"/>
    <property type="match status" value="1"/>
</dbReference>
<dbReference type="SUPFAM" id="SSF46785">
    <property type="entry name" value="Winged helix' DNA-binding domain"/>
    <property type="match status" value="1"/>
</dbReference>
<feature type="domain" description="HTH gntR-type" evidence="6">
    <location>
        <begin position="46"/>
        <end position="114"/>
    </location>
</feature>